<name>A0A6L2MMV5_TANCI</name>
<sequence length="304" mass="34704">MRELLFLGGDIDQYDQLLLHSNKTNRVPLINFKLEEANYTFSPKANYTFSPKANYTFSLQAIYTYIVQANYTQKNTLVECMILSGADNHPPMLDNDLVTRTKKYVELSAAEKIQADCDMKATNIILQGSQCNKFKRDKVKAILVLVIRVMLLVPEETMQLDRQGLFNATTIKTKDLDTYDFDCDDLSIAKAVLMANISNYCSDVISETLILEEISRSKMSENEKDPEAVKQKSSNKPINYVKLNKIYEDFRKRFVPQQELSADEAFRYYMLNPSTKSSDALPVKIEAPKELPKVSLVNESLKKA</sequence>
<accession>A0A6L2MMV5</accession>
<protein>
    <submittedName>
        <fullName evidence="1">Uncharacterized protein</fullName>
    </submittedName>
</protein>
<proteinExistence type="predicted"/>
<reference evidence="1" key="1">
    <citation type="journal article" date="2019" name="Sci. Rep.">
        <title>Draft genome of Tanacetum cinerariifolium, the natural source of mosquito coil.</title>
        <authorList>
            <person name="Yamashiro T."/>
            <person name="Shiraishi A."/>
            <person name="Satake H."/>
            <person name="Nakayama K."/>
        </authorList>
    </citation>
    <scope>NUCLEOTIDE SEQUENCE</scope>
</reference>
<evidence type="ECO:0000313" key="1">
    <source>
        <dbReference type="EMBL" id="GEU75293.1"/>
    </source>
</evidence>
<dbReference type="EMBL" id="BKCJ010007054">
    <property type="protein sequence ID" value="GEU75293.1"/>
    <property type="molecule type" value="Genomic_DNA"/>
</dbReference>
<gene>
    <name evidence="1" type="ORF">Tci_047271</name>
</gene>
<organism evidence="1">
    <name type="scientific">Tanacetum cinerariifolium</name>
    <name type="common">Dalmatian daisy</name>
    <name type="synonym">Chrysanthemum cinerariifolium</name>
    <dbReference type="NCBI Taxonomy" id="118510"/>
    <lineage>
        <taxon>Eukaryota</taxon>
        <taxon>Viridiplantae</taxon>
        <taxon>Streptophyta</taxon>
        <taxon>Embryophyta</taxon>
        <taxon>Tracheophyta</taxon>
        <taxon>Spermatophyta</taxon>
        <taxon>Magnoliopsida</taxon>
        <taxon>eudicotyledons</taxon>
        <taxon>Gunneridae</taxon>
        <taxon>Pentapetalae</taxon>
        <taxon>asterids</taxon>
        <taxon>campanulids</taxon>
        <taxon>Asterales</taxon>
        <taxon>Asteraceae</taxon>
        <taxon>Asteroideae</taxon>
        <taxon>Anthemideae</taxon>
        <taxon>Anthemidinae</taxon>
        <taxon>Tanacetum</taxon>
    </lineage>
</organism>
<comment type="caution">
    <text evidence="1">The sequence shown here is derived from an EMBL/GenBank/DDBJ whole genome shotgun (WGS) entry which is preliminary data.</text>
</comment>
<dbReference type="AlphaFoldDB" id="A0A6L2MMV5"/>